<organism evidence="2 3">
    <name type="scientific">Lactococcus lactis subsp. cremoris (strain SK11)</name>
    <dbReference type="NCBI Taxonomy" id="272622"/>
    <lineage>
        <taxon>Bacteria</taxon>
        <taxon>Bacillati</taxon>
        <taxon>Bacillota</taxon>
        <taxon>Bacilli</taxon>
        <taxon>Lactobacillales</taxon>
        <taxon>Streptococcaceae</taxon>
        <taxon>Lactococcus</taxon>
        <taxon>Lactococcus cremoris subsp. cremoris</taxon>
    </lineage>
</organism>
<dbReference type="InterPro" id="IPR038461">
    <property type="entry name" value="Schlafen_AlbA_2_dom_sf"/>
</dbReference>
<dbReference type="RefSeq" id="WP_011677301.1">
    <property type="nucleotide sequence ID" value="NC_008527.1"/>
</dbReference>
<accession>Q02VM9</accession>
<dbReference type="AlphaFoldDB" id="Q02VM9"/>
<sequence>MIEFEAEILSLLHSKSEGGYWDFKRSWHEDDASLLHDIICLANNIENRDCYLIIVVDEKNNFEFYPLNDDHNRKNSNELTTFLRDKKFFGGIRPSISLQTITVEGYEIDVLTVKNDTHTPYYLTAEQYAIMDNQGEFDRGDMRAFDCFNNWESYVDEKQ</sequence>
<evidence type="ECO:0000313" key="2">
    <source>
        <dbReference type="EMBL" id="ABJ73993.1"/>
    </source>
</evidence>
<reference evidence="2 3" key="1">
    <citation type="journal article" date="2006" name="Proc. Natl. Acad. Sci. U.S.A.">
        <title>Comparative genomics of the lactic acid bacteria.</title>
        <authorList>
            <person name="Makarova K."/>
            <person name="Slesarev A."/>
            <person name="Wolf Y."/>
            <person name="Sorokin A."/>
            <person name="Mirkin B."/>
            <person name="Koonin E."/>
            <person name="Pavlov A."/>
            <person name="Pavlova N."/>
            <person name="Karamychev V."/>
            <person name="Polouchine N."/>
            <person name="Shakhova V."/>
            <person name="Grigoriev I."/>
            <person name="Lou Y."/>
            <person name="Rohksar D."/>
            <person name="Lucas S."/>
            <person name="Huang K."/>
            <person name="Goodstein D.M."/>
            <person name="Hawkins T."/>
            <person name="Plengvidhya V."/>
            <person name="Welker D."/>
            <person name="Hughes J."/>
            <person name="Goh Y."/>
            <person name="Benson A."/>
            <person name="Baldwin K."/>
            <person name="Lee J.H."/>
            <person name="Diaz-Muniz I."/>
            <person name="Dosti B."/>
            <person name="Smeianov V."/>
            <person name="Wechter W."/>
            <person name="Barabote R."/>
            <person name="Lorca G."/>
            <person name="Altermann E."/>
            <person name="Barrangou R."/>
            <person name="Ganesan B."/>
            <person name="Xie Y."/>
            <person name="Rawsthorne H."/>
            <person name="Tamir D."/>
            <person name="Parker C."/>
            <person name="Breidt F."/>
            <person name="Broadbent J."/>
            <person name="Hutkins R."/>
            <person name="O'Sullivan D."/>
            <person name="Steele J."/>
            <person name="Unlu G."/>
            <person name="Saier M."/>
            <person name="Klaenhammer T."/>
            <person name="Richardson P."/>
            <person name="Kozyavkin S."/>
            <person name="Weimer B."/>
            <person name="Mills D."/>
        </authorList>
    </citation>
    <scope>NUCLEOTIDE SEQUENCE [LARGE SCALE GENOMIC DNA]</scope>
    <source>
        <strain evidence="2 3">SK11</strain>
    </source>
</reference>
<dbReference type="Gene3D" id="3.30.950.30">
    <property type="entry name" value="Schlafen, AAA domain"/>
    <property type="match status" value="1"/>
</dbReference>
<dbReference type="EMBL" id="CP000425">
    <property type="protein sequence ID" value="ABJ73993.1"/>
    <property type="molecule type" value="Genomic_DNA"/>
</dbReference>
<dbReference type="Pfam" id="PF04326">
    <property type="entry name" value="SLFN_AlbA_2"/>
    <property type="match status" value="1"/>
</dbReference>
<dbReference type="KEGG" id="llc:LACR_2575"/>
<dbReference type="InterPro" id="IPR007421">
    <property type="entry name" value="Schlafen_AlbA_2_dom"/>
</dbReference>
<name>Q02VM9_LACLS</name>
<dbReference type="HOGENOM" id="CLU_1658584_0_0_9"/>
<gene>
    <name evidence="2" type="ordered locus">LACR_2575</name>
</gene>
<evidence type="ECO:0000259" key="1">
    <source>
        <dbReference type="Pfam" id="PF04326"/>
    </source>
</evidence>
<evidence type="ECO:0000313" key="3">
    <source>
        <dbReference type="Proteomes" id="UP000000240"/>
    </source>
</evidence>
<protein>
    <recommendedName>
        <fullName evidence="1">Schlafen AlbA-2 domain-containing protein</fullName>
    </recommendedName>
</protein>
<dbReference type="Proteomes" id="UP000000240">
    <property type="component" value="Chromosome"/>
</dbReference>
<proteinExistence type="predicted"/>
<feature type="domain" description="Schlafen AlbA-2" evidence="1">
    <location>
        <begin position="17"/>
        <end position="126"/>
    </location>
</feature>